<dbReference type="OrthoDB" id="14196at2"/>
<dbReference type="PANTHER" id="PTHR47637">
    <property type="entry name" value="CHAPERONE SURA"/>
    <property type="match status" value="1"/>
</dbReference>
<keyword evidence="3 7" id="KW-0574">Periplasm</keyword>
<keyword evidence="9" id="KW-1185">Reference proteome</keyword>
<comment type="domain">
    <text evidence="7">The PPIase activity resides only in the second parvulin domain. The N-terminal region and the C-terminal tail are necessary and sufficient for the chaperone activity of SurA. The PPIase activity is dispensable for SurA to function as a chaperone. The N-terminal region and the C-terminal tail are also required for porin recognition.</text>
</comment>
<evidence type="ECO:0000256" key="5">
    <source>
        <dbReference type="ARBA" id="ARBA00023186"/>
    </source>
</evidence>
<keyword evidence="4 7" id="KW-0697">Rotamase</keyword>
<comment type="function">
    <text evidence="7">Chaperone involved in the correct folding and assembly of outer membrane proteins. Recognizes specific patterns of aromatic residues and the orientation of their side chains, which are found more frequently in integral outer membrane proteins. May act in both early periplasmic and late outer membrane-associated steps of protein maturation.</text>
</comment>
<dbReference type="InterPro" id="IPR046357">
    <property type="entry name" value="PPIase_dom_sf"/>
</dbReference>
<evidence type="ECO:0000256" key="4">
    <source>
        <dbReference type="ARBA" id="ARBA00023110"/>
    </source>
</evidence>
<proteinExistence type="inferred from homology"/>
<evidence type="ECO:0000313" key="8">
    <source>
        <dbReference type="EMBL" id="AKS42944.1"/>
    </source>
</evidence>
<dbReference type="HAMAP" id="MF_01183">
    <property type="entry name" value="Chaperone_SurA"/>
    <property type="match status" value="1"/>
</dbReference>
<dbReference type="Pfam" id="PF09312">
    <property type="entry name" value="SurA_N"/>
    <property type="match status" value="1"/>
</dbReference>
<dbReference type="Gene3D" id="1.10.4030.10">
    <property type="entry name" value="Porin chaperone SurA, peptide-binding domain"/>
    <property type="match status" value="1"/>
</dbReference>
<protein>
    <recommendedName>
        <fullName evidence="7">Chaperone SurA</fullName>
    </recommendedName>
    <alternativeName>
        <fullName evidence="7">Peptidyl-prolyl cis-trans isomerase SurA</fullName>
        <shortName evidence="7">PPIase SurA</shortName>
        <ecNumber evidence="7">5.2.1.8</ecNumber>
    </alternativeName>
    <alternativeName>
        <fullName evidence="7">Rotamase SurA</fullName>
    </alternativeName>
</protein>
<evidence type="ECO:0000256" key="6">
    <source>
        <dbReference type="ARBA" id="ARBA00023235"/>
    </source>
</evidence>
<evidence type="ECO:0000256" key="1">
    <source>
        <dbReference type="ARBA" id="ARBA00022729"/>
    </source>
</evidence>
<dbReference type="GO" id="GO:0006457">
    <property type="term" value="P:protein folding"/>
    <property type="evidence" value="ECO:0007669"/>
    <property type="project" value="UniProtKB-UniRule"/>
</dbReference>
<evidence type="ECO:0000256" key="2">
    <source>
        <dbReference type="ARBA" id="ARBA00022737"/>
    </source>
</evidence>
<comment type="subcellular location">
    <subcellularLocation>
        <location evidence="7">Periplasm</location>
    </subcellularLocation>
    <text evidence="7">Is capable of associating with the outer membrane.</text>
</comment>
<reference evidence="9" key="1">
    <citation type="submission" date="2015-07" db="EMBL/GenBank/DDBJ databases">
        <authorList>
            <person name="Kim K.M."/>
        </authorList>
    </citation>
    <scope>NUCLEOTIDE SEQUENCE [LARGE SCALE GENOMIC DNA]</scope>
    <source>
        <strain evidence="9">KCTC 42284</strain>
    </source>
</reference>
<dbReference type="Proteomes" id="UP000066624">
    <property type="component" value="Chromosome"/>
</dbReference>
<keyword evidence="1 7" id="KW-0732">Signal</keyword>
<dbReference type="KEGG" id="wma:WM2015_2586"/>
<gene>
    <name evidence="7" type="primary">surA</name>
    <name evidence="8" type="ORF">WM2015_2586</name>
</gene>
<keyword evidence="6 7" id="KW-0413">Isomerase</keyword>
<accession>A0A0K0XZ30</accession>
<dbReference type="GO" id="GO:0043165">
    <property type="term" value="P:Gram-negative-bacterium-type cell outer membrane assembly"/>
    <property type="evidence" value="ECO:0007669"/>
    <property type="project" value="InterPro"/>
</dbReference>
<dbReference type="EMBL" id="CP012154">
    <property type="protein sequence ID" value="AKS42944.1"/>
    <property type="molecule type" value="Genomic_DNA"/>
</dbReference>
<comment type="catalytic activity">
    <reaction evidence="7">
        <text>[protein]-peptidylproline (omega=180) = [protein]-peptidylproline (omega=0)</text>
        <dbReference type="Rhea" id="RHEA:16237"/>
        <dbReference type="Rhea" id="RHEA-COMP:10747"/>
        <dbReference type="Rhea" id="RHEA-COMP:10748"/>
        <dbReference type="ChEBI" id="CHEBI:83833"/>
        <dbReference type="ChEBI" id="CHEBI:83834"/>
        <dbReference type="EC" id="5.2.1.8"/>
    </reaction>
</comment>
<dbReference type="AlphaFoldDB" id="A0A0K0XZ30"/>
<dbReference type="InterPro" id="IPR015391">
    <property type="entry name" value="SurA_N"/>
</dbReference>
<dbReference type="GO" id="GO:0051082">
    <property type="term" value="F:unfolded protein binding"/>
    <property type="evidence" value="ECO:0007669"/>
    <property type="project" value="UniProtKB-UniRule"/>
</dbReference>
<dbReference type="Gene3D" id="3.10.50.40">
    <property type="match status" value="2"/>
</dbReference>
<dbReference type="GO" id="GO:0003755">
    <property type="term" value="F:peptidyl-prolyl cis-trans isomerase activity"/>
    <property type="evidence" value="ECO:0007669"/>
    <property type="project" value="UniProtKB-UniRule"/>
</dbReference>
<dbReference type="InterPro" id="IPR050280">
    <property type="entry name" value="OMP_Chaperone_SurA"/>
</dbReference>
<dbReference type="Pfam" id="PF00639">
    <property type="entry name" value="Rotamase"/>
    <property type="match status" value="2"/>
</dbReference>
<dbReference type="RefSeq" id="WP_049726466.1">
    <property type="nucleotide sequence ID" value="NZ_CP012154.1"/>
</dbReference>
<keyword evidence="2 7" id="KW-0677">Repeat</keyword>
<evidence type="ECO:0000256" key="7">
    <source>
        <dbReference type="HAMAP-Rule" id="MF_01183"/>
    </source>
</evidence>
<dbReference type="GO" id="GO:0030288">
    <property type="term" value="C:outer membrane-bounded periplasmic space"/>
    <property type="evidence" value="ECO:0007669"/>
    <property type="project" value="InterPro"/>
</dbReference>
<dbReference type="SUPFAM" id="SSF54534">
    <property type="entry name" value="FKBP-like"/>
    <property type="match status" value="2"/>
</dbReference>
<name>A0A0K0XZ30_9GAMM</name>
<dbReference type="STRING" id="1579979.WM2015_2586"/>
<dbReference type="SUPFAM" id="SSF109998">
    <property type="entry name" value="Triger factor/SurA peptide-binding domain-like"/>
    <property type="match status" value="1"/>
</dbReference>
<keyword evidence="5 7" id="KW-0143">Chaperone</keyword>
<dbReference type="EC" id="5.2.1.8" evidence="7"/>
<dbReference type="GO" id="GO:0042277">
    <property type="term" value="F:peptide binding"/>
    <property type="evidence" value="ECO:0007669"/>
    <property type="project" value="InterPro"/>
</dbReference>
<evidence type="ECO:0000256" key="3">
    <source>
        <dbReference type="ARBA" id="ARBA00022764"/>
    </source>
</evidence>
<feature type="chain" id="PRO_5041747976" description="Chaperone SurA" evidence="7">
    <location>
        <begin position="25"/>
        <end position="427"/>
    </location>
</feature>
<dbReference type="InterPro" id="IPR027304">
    <property type="entry name" value="Trigger_fact/SurA_dom_sf"/>
</dbReference>
<organism evidence="8 9">
    <name type="scientific">Wenzhouxiangella marina</name>
    <dbReference type="NCBI Taxonomy" id="1579979"/>
    <lineage>
        <taxon>Bacteria</taxon>
        <taxon>Pseudomonadati</taxon>
        <taxon>Pseudomonadota</taxon>
        <taxon>Gammaproteobacteria</taxon>
        <taxon>Chromatiales</taxon>
        <taxon>Wenzhouxiangellaceae</taxon>
        <taxon>Wenzhouxiangella</taxon>
    </lineage>
</organism>
<dbReference type="PATRIC" id="fig|1579979.3.peg.2642"/>
<sequence length="427" mass="48035" precursor="true">MNLNRNLAKLGLLALVLLPMVLQAQDGQPVDRIVALVEDDVILQSELDEAIDRIERQAAGSGERLPPRSVMEEQVLQRLILTRLEVLRAQDTGIRVSDSDVDQALQQVARQNNLTVTQLRQAIESDGVDFAEFRRTIREEILSSRLRQRVVNGMEEISDTEIDIIMASDRFGGDEYLLSQIVIGVPESADQAEVAQAEARANEVHQRLEDGLEFATAALTFSESPDALEGGEVGWRSINALPPMVADAIEAVGVGNFTEVLRSPSGFIILDVRDRRDQPEIIVREYQARHLMIRPNELITPEEAETRIRSLYDQLQAGADFGELAREHSMDETSANIGGLLDWFQAGAYGDEIQSVIDGLDPGETSEPFRTAVGWHLLRLEAERDADRTEEIQRAQARDMLFRQKAEEEVDRFLRRLRDESFVEERL</sequence>
<dbReference type="InterPro" id="IPR023034">
    <property type="entry name" value="PPIase_SurA"/>
</dbReference>
<evidence type="ECO:0000313" key="9">
    <source>
        <dbReference type="Proteomes" id="UP000066624"/>
    </source>
</evidence>
<dbReference type="PANTHER" id="PTHR47637:SF1">
    <property type="entry name" value="CHAPERONE SURA"/>
    <property type="match status" value="1"/>
</dbReference>
<dbReference type="GO" id="GO:0050821">
    <property type="term" value="P:protein stabilization"/>
    <property type="evidence" value="ECO:0007669"/>
    <property type="project" value="InterPro"/>
</dbReference>
<dbReference type="PROSITE" id="PS50198">
    <property type="entry name" value="PPIC_PPIASE_2"/>
    <property type="match status" value="2"/>
</dbReference>
<feature type="signal peptide" evidence="7">
    <location>
        <begin position="1"/>
        <end position="24"/>
    </location>
</feature>
<dbReference type="InterPro" id="IPR000297">
    <property type="entry name" value="PPIase_PpiC"/>
</dbReference>